<feature type="transmembrane region" description="Helical" evidence="1">
    <location>
        <begin position="81"/>
        <end position="101"/>
    </location>
</feature>
<name>A0ABU0U7X7_9SPHI</name>
<protein>
    <recommendedName>
        <fullName evidence="4">DoxX protein</fullName>
    </recommendedName>
</protein>
<keyword evidence="1" id="KW-0812">Transmembrane</keyword>
<feature type="transmembrane region" description="Helical" evidence="1">
    <location>
        <begin position="12"/>
        <end position="31"/>
    </location>
</feature>
<feature type="transmembrane region" description="Helical" evidence="1">
    <location>
        <begin position="179"/>
        <end position="200"/>
    </location>
</feature>
<comment type="caution">
    <text evidence="2">The sequence shown here is derived from an EMBL/GenBank/DDBJ whole genome shotgun (WGS) entry which is preliminary data.</text>
</comment>
<sequence length="204" mass="23598">MFYKLQQNKFIQWTIIHIRYLVALAFVPSGFTKVVGERFTQLPTTSTIGQFFEVLYLSGIYYNFLGVMQIITAILLMTQRFALIGTFLFLAITANIWMITISMHFKGTWIITSLMMLAGLILLYWDKNRISELNSDYDSPKKMYSPKVSRIWVNAGIIYISSLLIICFVGSKNDMLSKTIYVIALFILVATTLYSNFVFWKKSH</sequence>
<evidence type="ECO:0000313" key="2">
    <source>
        <dbReference type="EMBL" id="MDQ1150909.1"/>
    </source>
</evidence>
<organism evidence="2 3">
    <name type="scientific">Sphingobacterium zeae</name>
    <dbReference type="NCBI Taxonomy" id="1776859"/>
    <lineage>
        <taxon>Bacteria</taxon>
        <taxon>Pseudomonadati</taxon>
        <taxon>Bacteroidota</taxon>
        <taxon>Sphingobacteriia</taxon>
        <taxon>Sphingobacteriales</taxon>
        <taxon>Sphingobacteriaceae</taxon>
        <taxon>Sphingobacterium</taxon>
    </lineage>
</organism>
<proteinExistence type="predicted"/>
<feature type="transmembrane region" description="Helical" evidence="1">
    <location>
        <begin position="151"/>
        <end position="173"/>
    </location>
</feature>
<evidence type="ECO:0008006" key="4">
    <source>
        <dbReference type="Google" id="ProtNLM"/>
    </source>
</evidence>
<gene>
    <name evidence="2" type="ORF">QE382_002893</name>
</gene>
<evidence type="ECO:0000256" key="1">
    <source>
        <dbReference type="SAM" id="Phobius"/>
    </source>
</evidence>
<feature type="transmembrane region" description="Helical" evidence="1">
    <location>
        <begin position="107"/>
        <end position="125"/>
    </location>
</feature>
<reference evidence="2 3" key="1">
    <citation type="submission" date="2023-07" db="EMBL/GenBank/DDBJ databases">
        <title>Functional and genomic diversity of the sorghum phyllosphere microbiome.</title>
        <authorList>
            <person name="Shade A."/>
        </authorList>
    </citation>
    <scope>NUCLEOTIDE SEQUENCE [LARGE SCALE GENOMIC DNA]</scope>
    <source>
        <strain evidence="2 3">SORGH_AS_0892</strain>
    </source>
</reference>
<keyword evidence="1" id="KW-1133">Transmembrane helix</keyword>
<feature type="transmembrane region" description="Helical" evidence="1">
    <location>
        <begin position="51"/>
        <end position="76"/>
    </location>
</feature>
<evidence type="ECO:0000313" key="3">
    <source>
        <dbReference type="Proteomes" id="UP001244640"/>
    </source>
</evidence>
<dbReference type="RefSeq" id="WP_307186474.1">
    <property type="nucleotide sequence ID" value="NZ_JAUTBA010000001.1"/>
</dbReference>
<keyword evidence="1" id="KW-0472">Membrane</keyword>
<dbReference type="EMBL" id="JAUTBA010000001">
    <property type="protein sequence ID" value="MDQ1150909.1"/>
    <property type="molecule type" value="Genomic_DNA"/>
</dbReference>
<keyword evidence="3" id="KW-1185">Reference proteome</keyword>
<dbReference type="Proteomes" id="UP001244640">
    <property type="component" value="Unassembled WGS sequence"/>
</dbReference>
<accession>A0ABU0U7X7</accession>